<name>A0A2T1ED89_9CYAN</name>
<organism evidence="1 2">
    <name type="scientific">Stenomitos frigidus ULC18</name>
    <dbReference type="NCBI Taxonomy" id="2107698"/>
    <lineage>
        <taxon>Bacteria</taxon>
        <taxon>Bacillati</taxon>
        <taxon>Cyanobacteriota</taxon>
        <taxon>Cyanophyceae</taxon>
        <taxon>Leptolyngbyales</taxon>
        <taxon>Leptolyngbyaceae</taxon>
        <taxon>Stenomitos</taxon>
    </lineage>
</organism>
<evidence type="ECO:0000313" key="1">
    <source>
        <dbReference type="EMBL" id="PSB30684.1"/>
    </source>
</evidence>
<dbReference type="OrthoDB" id="514041at2"/>
<keyword evidence="2" id="KW-1185">Reference proteome</keyword>
<evidence type="ECO:0000313" key="2">
    <source>
        <dbReference type="Proteomes" id="UP000239576"/>
    </source>
</evidence>
<proteinExistence type="predicted"/>
<dbReference type="EMBL" id="PVWK01000049">
    <property type="protein sequence ID" value="PSB30684.1"/>
    <property type="molecule type" value="Genomic_DNA"/>
</dbReference>
<gene>
    <name evidence="1" type="ORF">C7B82_08415</name>
</gene>
<dbReference type="Proteomes" id="UP000239576">
    <property type="component" value="Unassembled WGS sequence"/>
</dbReference>
<reference evidence="1 2" key="2">
    <citation type="submission" date="2018-03" db="EMBL/GenBank/DDBJ databases">
        <title>The ancient ancestry and fast evolution of plastids.</title>
        <authorList>
            <person name="Moore K.R."/>
            <person name="Magnabosco C."/>
            <person name="Momper L."/>
            <person name="Gold D.A."/>
            <person name="Bosak T."/>
            <person name="Fournier G.P."/>
        </authorList>
    </citation>
    <scope>NUCLEOTIDE SEQUENCE [LARGE SCALE GENOMIC DNA]</scope>
    <source>
        <strain evidence="1 2">ULC18</strain>
    </source>
</reference>
<protein>
    <submittedName>
        <fullName evidence="1">Dethiobiotin synthetase</fullName>
    </submittedName>
</protein>
<reference evidence="2" key="1">
    <citation type="submission" date="2018-02" db="EMBL/GenBank/DDBJ databases">
        <authorList>
            <person name="Moore K."/>
            <person name="Momper L."/>
        </authorList>
    </citation>
    <scope>NUCLEOTIDE SEQUENCE [LARGE SCALE GENOMIC DNA]</scope>
    <source>
        <strain evidence="2">ULC18</strain>
    </source>
</reference>
<sequence length="121" mass="13354">MDYQTARSLLVNQGMATEQNPDALLTHLKQGQPPIPGQVTSVLLALKVVFESLRESAEFERELACALYLLASDSRQEFENGQRLGVDWPPLLDEDLARIAAAVKSIFVGTWQGSERLKAKG</sequence>
<dbReference type="AlphaFoldDB" id="A0A2T1ED89"/>
<accession>A0A2T1ED89</accession>
<comment type="caution">
    <text evidence="1">The sequence shown here is derived from an EMBL/GenBank/DDBJ whole genome shotgun (WGS) entry which is preliminary data.</text>
</comment>
<dbReference type="RefSeq" id="WP_106255857.1">
    <property type="nucleotide sequence ID" value="NZ_CAWNSW010000047.1"/>
</dbReference>